<name>A0A7L8AKL4_9FLAO</name>
<feature type="domain" description="DUF5017" evidence="1">
    <location>
        <begin position="20"/>
        <end position="185"/>
    </location>
</feature>
<reference evidence="2 3" key="1">
    <citation type="journal article" date="2016" name="Int. J. Syst. Evol. Microbiol.">
        <title>Polaribacter haliotis sp. nov., isolated from the gut of abalone Haliotis discus hannai.</title>
        <authorList>
            <person name="Kim Y.O."/>
            <person name="Park I.S."/>
            <person name="Park S."/>
            <person name="Nam B.H."/>
            <person name="Park J.M."/>
            <person name="Kim D.G."/>
            <person name="Yoon J.H."/>
        </authorList>
    </citation>
    <scope>NUCLEOTIDE SEQUENCE [LARGE SCALE GENOMIC DNA]</scope>
    <source>
        <strain evidence="2 3">KCTC 52418</strain>
    </source>
</reference>
<dbReference type="CDD" id="cd00146">
    <property type="entry name" value="PKD"/>
    <property type="match status" value="1"/>
</dbReference>
<accession>A0A7L8AKL4</accession>
<sequence>MKKIKFILTSLFVIALVFQSCEDLEEVETPDFSINYNLKAKVGEPVEFTVENSPNFLYFYAGDFGHQYKYKDRTNAEGVVNMSFLNSQKWGTGTNKEGNLTVWYSKDYDGSGEAASVNNATWVEITDRFNISKLYDFTLQESGVVDITDLADGNTIYFGFKYFADDLSGRPSEWYLDDLNIEMDVADTPAPLKIANEINPGFLPVDLQGIDSNWNANKWYFDTGKGGPEFKGLWRMRGQVKIAGSWVVNEDWLITKPINLTKVNPDKGEALKTYSEKLKTFSYTYTEPGTYTITLVGNNTTIYGDKETVKEFTIEVE</sequence>
<dbReference type="Proteomes" id="UP000516764">
    <property type="component" value="Chromosome"/>
</dbReference>
<protein>
    <submittedName>
        <fullName evidence="2">DUF5017 domain-containing protein</fullName>
    </submittedName>
</protein>
<organism evidence="2 3">
    <name type="scientific">Polaribacter haliotis</name>
    <dbReference type="NCBI Taxonomy" id="1888915"/>
    <lineage>
        <taxon>Bacteria</taxon>
        <taxon>Pseudomonadati</taxon>
        <taxon>Bacteroidota</taxon>
        <taxon>Flavobacteriia</taxon>
        <taxon>Flavobacteriales</taxon>
        <taxon>Flavobacteriaceae</taxon>
    </lineage>
</organism>
<dbReference type="Pfam" id="PF16409">
    <property type="entry name" value="DUF5017"/>
    <property type="match status" value="1"/>
</dbReference>
<gene>
    <name evidence="2" type="ORF">H9I45_07775</name>
</gene>
<dbReference type="EMBL" id="CP061813">
    <property type="protein sequence ID" value="QOD62329.1"/>
    <property type="molecule type" value="Genomic_DNA"/>
</dbReference>
<dbReference type="OrthoDB" id="1082472at2"/>
<proteinExistence type="predicted"/>
<dbReference type="InterPro" id="IPR032185">
    <property type="entry name" value="DUF5017"/>
</dbReference>
<evidence type="ECO:0000313" key="2">
    <source>
        <dbReference type="EMBL" id="QOD62329.1"/>
    </source>
</evidence>
<evidence type="ECO:0000259" key="1">
    <source>
        <dbReference type="Pfam" id="PF16409"/>
    </source>
</evidence>
<dbReference type="KEGG" id="phal:H9I45_07775"/>
<dbReference type="AlphaFoldDB" id="A0A7L8AKL4"/>
<dbReference type="RefSeq" id="WP_088354777.1">
    <property type="nucleotide sequence ID" value="NZ_CP061813.1"/>
</dbReference>
<keyword evidence="3" id="KW-1185">Reference proteome</keyword>
<evidence type="ECO:0000313" key="3">
    <source>
        <dbReference type="Proteomes" id="UP000516764"/>
    </source>
</evidence>
<dbReference type="PROSITE" id="PS51257">
    <property type="entry name" value="PROKAR_LIPOPROTEIN"/>
    <property type="match status" value="1"/>
</dbReference>